<sequence length="90" mass="10437">MKWRVIIPTEKYSAVLKELNKEKVPADDESDALHLDGEMTEYSDQEADSETDVENNAFHEEYRDSNSNKNVSVIHPFNVLSYYTIKNKVL</sequence>
<name>A0A4Y2FJJ9_ARAVE</name>
<protein>
    <submittedName>
        <fullName evidence="2">Uncharacterized protein</fullName>
    </submittedName>
</protein>
<accession>A0A4Y2FJJ9</accession>
<keyword evidence="3" id="KW-1185">Reference proteome</keyword>
<feature type="region of interest" description="Disordered" evidence="1">
    <location>
        <begin position="26"/>
        <end position="52"/>
    </location>
</feature>
<evidence type="ECO:0000313" key="2">
    <source>
        <dbReference type="EMBL" id="GBM40605.1"/>
    </source>
</evidence>
<reference evidence="2 3" key="1">
    <citation type="journal article" date="2019" name="Sci. Rep.">
        <title>Orb-weaving spider Araneus ventricosus genome elucidates the spidroin gene catalogue.</title>
        <authorList>
            <person name="Kono N."/>
            <person name="Nakamura H."/>
            <person name="Ohtoshi R."/>
            <person name="Moran D.A.P."/>
            <person name="Shinohara A."/>
            <person name="Yoshida Y."/>
            <person name="Fujiwara M."/>
            <person name="Mori M."/>
            <person name="Tomita M."/>
            <person name="Arakawa K."/>
        </authorList>
    </citation>
    <scope>NUCLEOTIDE SEQUENCE [LARGE SCALE GENOMIC DNA]</scope>
</reference>
<evidence type="ECO:0000256" key="1">
    <source>
        <dbReference type="SAM" id="MobiDB-lite"/>
    </source>
</evidence>
<dbReference type="EMBL" id="BGPR01000936">
    <property type="protein sequence ID" value="GBM40605.1"/>
    <property type="molecule type" value="Genomic_DNA"/>
</dbReference>
<organism evidence="2 3">
    <name type="scientific">Araneus ventricosus</name>
    <name type="common">Orbweaver spider</name>
    <name type="synonym">Epeira ventricosa</name>
    <dbReference type="NCBI Taxonomy" id="182803"/>
    <lineage>
        <taxon>Eukaryota</taxon>
        <taxon>Metazoa</taxon>
        <taxon>Ecdysozoa</taxon>
        <taxon>Arthropoda</taxon>
        <taxon>Chelicerata</taxon>
        <taxon>Arachnida</taxon>
        <taxon>Araneae</taxon>
        <taxon>Araneomorphae</taxon>
        <taxon>Entelegynae</taxon>
        <taxon>Araneoidea</taxon>
        <taxon>Araneidae</taxon>
        <taxon>Araneus</taxon>
    </lineage>
</organism>
<feature type="compositionally biased region" description="Acidic residues" evidence="1">
    <location>
        <begin position="38"/>
        <end position="52"/>
    </location>
</feature>
<dbReference type="AlphaFoldDB" id="A0A4Y2FJJ9"/>
<dbReference type="Proteomes" id="UP000499080">
    <property type="component" value="Unassembled WGS sequence"/>
</dbReference>
<evidence type="ECO:0000313" key="3">
    <source>
        <dbReference type="Proteomes" id="UP000499080"/>
    </source>
</evidence>
<feature type="compositionally biased region" description="Basic and acidic residues" evidence="1">
    <location>
        <begin position="26"/>
        <end position="37"/>
    </location>
</feature>
<gene>
    <name evidence="2" type="ORF">AVEN_27192_1</name>
</gene>
<proteinExistence type="predicted"/>
<comment type="caution">
    <text evidence="2">The sequence shown here is derived from an EMBL/GenBank/DDBJ whole genome shotgun (WGS) entry which is preliminary data.</text>
</comment>